<comment type="catalytic activity">
    <reaction evidence="5">
        <text>a 3-demethylubiquinol + S-adenosyl-L-methionine = a ubiquinol + S-adenosyl-L-homocysteine + H(+)</text>
        <dbReference type="Rhea" id="RHEA:44380"/>
        <dbReference type="Rhea" id="RHEA-COMP:9566"/>
        <dbReference type="Rhea" id="RHEA-COMP:10914"/>
        <dbReference type="ChEBI" id="CHEBI:15378"/>
        <dbReference type="ChEBI" id="CHEBI:17976"/>
        <dbReference type="ChEBI" id="CHEBI:57856"/>
        <dbReference type="ChEBI" id="CHEBI:59789"/>
        <dbReference type="ChEBI" id="CHEBI:84422"/>
        <dbReference type="EC" id="2.1.1.64"/>
    </reaction>
</comment>
<keyword evidence="8" id="KW-1185">Reference proteome</keyword>
<keyword evidence="7" id="KW-0830">Ubiquinone</keyword>
<dbReference type="UniPathway" id="UPA00232"/>
<evidence type="ECO:0000256" key="6">
    <source>
        <dbReference type="SAM" id="MobiDB-lite"/>
    </source>
</evidence>
<keyword evidence="2 5" id="KW-0808">Transferase</keyword>
<accession>A0A5S9PB49</accession>
<dbReference type="Pfam" id="PF13489">
    <property type="entry name" value="Methyltransf_23"/>
    <property type="match status" value="1"/>
</dbReference>
<dbReference type="Gene3D" id="3.40.50.150">
    <property type="entry name" value="Vaccinia Virus protein VP39"/>
    <property type="match status" value="1"/>
</dbReference>
<dbReference type="GO" id="GO:0032259">
    <property type="term" value="P:methylation"/>
    <property type="evidence" value="ECO:0007669"/>
    <property type="project" value="UniProtKB-KW"/>
</dbReference>
<evidence type="ECO:0000256" key="1">
    <source>
        <dbReference type="ARBA" id="ARBA00022603"/>
    </source>
</evidence>
<evidence type="ECO:0000256" key="4">
    <source>
        <dbReference type="ARBA" id="ARBA00022691"/>
    </source>
</evidence>
<gene>
    <name evidence="7" type="primary">ubiG_4</name>
    <name evidence="5" type="synonym">ubiG</name>
    <name evidence="7" type="ORF">OPDIPICF_04336</name>
</gene>
<dbReference type="CDD" id="cd02440">
    <property type="entry name" value="AdoMet_MTases"/>
    <property type="match status" value="1"/>
</dbReference>
<keyword evidence="3 5" id="KW-0831">Ubiquinone biosynthesis</keyword>
<sequence>MTTDSGSSAAPDNTNTDPSEIAKFDALAHRWWDRTGEMRALHDINPLRANYIDLKAQVAGKTVLDVGCGGGILSEGMSQRGADVTGIDMGTEPLNVARMHLYESKLEIDYQQSTAEAFADKHAGKFDIVCCMEMLEHVPEPASVIDACARLCKPGGELFFSTINRSAKSYLMAILGAEYVLKLVPKGTHHYEKLIRPSELNAWLRNAELLLNDMTGIEYNPLTKQYRISDNTDVNYMVHVTKPV</sequence>
<name>A0A5S9PB49_9GAMM</name>
<feature type="binding site" evidence="5">
    <location>
        <position position="132"/>
    </location>
    <ligand>
        <name>S-adenosyl-L-methionine</name>
        <dbReference type="ChEBI" id="CHEBI:59789"/>
    </ligand>
</feature>
<dbReference type="InterPro" id="IPR010233">
    <property type="entry name" value="UbiG_MeTrfase"/>
</dbReference>
<feature type="compositionally biased region" description="Polar residues" evidence="6">
    <location>
        <begin position="1"/>
        <end position="18"/>
    </location>
</feature>
<dbReference type="InterPro" id="IPR029063">
    <property type="entry name" value="SAM-dependent_MTases_sf"/>
</dbReference>
<feature type="binding site" evidence="5">
    <location>
        <position position="88"/>
    </location>
    <ligand>
        <name>S-adenosyl-L-methionine</name>
        <dbReference type="ChEBI" id="CHEBI:59789"/>
    </ligand>
</feature>
<dbReference type="OrthoDB" id="9801538at2"/>
<feature type="region of interest" description="Disordered" evidence="6">
    <location>
        <begin position="1"/>
        <end position="20"/>
    </location>
</feature>
<proteinExistence type="inferred from homology"/>
<evidence type="ECO:0000256" key="2">
    <source>
        <dbReference type="ARBA" id="ARBA00022679"/>
    </source>
</evidence>
<dbReference type="GO" id="GO:0102208">
    <property type="term" value="F:2-polyprenyl-6-hydroxyphenol methylase activity"/>
    <property type="evidence" value="ECO:0007669"/>
    <property type="project" value="UniProtKB-EC"/>
</dbReference>
<comment type="pathway">
    <text evidence="5">Cofactor biosynthesis; ubiquinone biosynthesis.</text>
</comment>
<comment type="similarity">
    <text evidence="5">Belongs to the methyltransferase superfamily. UbiG/COQ3 family.</text>
</comment>
<dbReference type="EMBL" id="CACSIO010000006">
    <property type="protein sequence ID" value="CAA0100663.1"/>
    <property type="molecule type" value="Genomic_DNA"/>
</dbReference>
<evidence type="ECO:0000313" key="7">
    <source>
        <dbReference type="EMBL" id="CAA0100663.1"/>
    </source>
</evidence>
<dbReference type="FunFam" id="3.40.50.150:FF:000028">
    <property type="entry name" value="Ubiquinone biosynthesis O-methyltransferase"/>
    <property type="match status" value="1"/>
</dbReference>
<keyword evidence="1 5" id="KW-0489">Methyltransferase</keyword>
<dbReference type="EC" id="2.1.1.222" evidence="5"/>
<keyword evidence="4 5" id="KW-0949">S-adenosyl-L-methionine</keyword>
<dbReference type="PANTHER" id="PTHR43464:SF19">
    <property type="entry name" value="UBIQUINONE BIOSYNTHESIS O-METHYLTRANSFERASE, MITOCHONDRIAL"/>
    <property type="match status" value="1"/>
</dbReference>
<reference evidence="7 8" key="1">
    <citation type="submission" date="2019-11" db="EMBL/GenBank/DDBJ databases">
        <authorList>
            <person name="Holert J."/>
        </authorList>
    </citation>
    <scope>NUCLEOTIDE SEQUENCE [LARGE SCALE GENOMIC DNA]</scope>
    <source>
        <strain evidence="7">SB11_3</strain>
    </source>
</reference>
<feature type="binding site" evidence="5">
    <location>
        <position position="67"/>
    </location>
    <ligand>
        <name>S-adenosyl-L-methionine</name>
        <dbReference type="ChEBI" id="CHEBI:59789"/>
    </ligand>
</feature>
<dbReference type="HAMAP" id="MF_00472">
    <property type="entry name" value="UbiG"/>
    <property type="match status" value="1"/>
</dbReference>
<dbReference type="AlphaFoldDB" id="A0A5S9PB49"/>
<organism evidence="7 8">
    <name type="scientific">BD1-7 clade bacterium</name>
    <dbReference type="NCBI Taxonomy" id="2029982"/>
    <lineage>
        <taxon>Bacteria</taxon>
        <taxon>Pseudomonadati</taxon>
        <taxon>Pseudomonadota</taxon>
        <taxon>Gammaproteobacteria</taxon>
        <taxon>Cellvibrionales</taxon>
        <taxon>Spongiibacteraceae</taxon>
        <taxon>BD1-7 clade</taxon>
    </lineage>
</organism>
<comment type="catalytic activity">
    <reaction evidence="5">
        <text>a 3-(all-trans-polyprenyl)benzene-1,2-diol + S-adenosyl-L-methionine = a 2-methoxy-6-(all-trans-polyprenyl)phenol + S-adenosyl-L-homocysteine + H(+)</text>
        <dbReference type="Rhea" id="RHEA:31411"/>
        <dbReference type="Rhea" id="RHEA-COMP:9550"/>
        <dbReference type="Rhea" id="RHEA-COMP:9551"/>
        <dbReference type="ChEBI" id="CHEBI:15378"/>
        <dbReference type="ChEBI" id="CHEBI:57856"/>
        <dbReference type="ChEBI" id="CHEBI:59789"/>
        <dbReference type="ChEBI" id="CHEBI:62729"/>
        <dbReference type="ChEBI" id="CHEBI:62731"/>
        <dbReference type="EC" id="2.1.1.222"/>
    </reaction>
</comment>
<comment type="function">
    <text evidence="5">O-methyltransferase that catalyzes the 2 O-methylation steps in the ubiquinone biosynthetic pathway.</text>
</comment>
<dbReference type="SUPFAM" id="SSF53335">
    <property type="entry name" value="S-adenosyl-L-methionine-dependent methyltransferases"/>
    <property type="match status" value="1"/>
</dbReference>
<protein>
    <recommendedName>
        <fullName evidence="5">Ubiquinone biosynthesis O-methyltransferase</fullName>
    </recommendedName>
    <alternativeName>
        <fullName evidence="5">2-polyprenyl-6-hydroxyphenol methylase</fullName>
        <ecNumber evidence="5">2.1.1.222</ecNumber>
    </alternativeName>
    <alternativeName>
        <fullName evidence="5">3-demethylubiquinone 3-O-methyltransferase</fullName>
        <ecNumber evidence="5">2.1.1.64</ecNumber>
    </alternativeName>
</protein>
<evidence type="ECO:0000256" key="5">
    <source>
        <dbReference type="HAMAP-Rule" id="MF_00472"/>
    </source>
</evidence>
<dbReference type="GO" id="GO:0010420">
    <property type="term" value="F:polyprenyldihydroxybenzoate methyltransferase activity"/>
    <property type="evidence" value="ECO:0007669"/>
    <property type="project" value="InterPro"/>
</dbReference>
<feature type="binding site" evidence="5">
    <location>
        <position position="48"/>
    </location>
    <ligand>
        <name>S-adenosyl-L-methionine</name>
        <dbReference type="ChEBI" id="CHEBI:59789"/>
    </ligand>
</feature>
<evidence type="ECO:0000313" key="8">
    <source>
        <dbReference type="Proteomes" id="UP000441399"/>
    </source>
</evidence>
<dbReference type="EC" id="2.1.1.64" evidence="5"/>
<dbReference type="NCBIfam" id="TIGR01983">
    <property type="entry name" value="UbiG"/>
    <property type="match status" value="1"/>
</dbReference>
<dbReference type="Proteomes" id="UP000441399">
    <property type="component" value="Unassembled WGS sequence"/>
</dbReference>
<evidence type="ECO:0000256" key="3">
    <source>
        <dbReference type="ARBA" id="ARBA00022688"/>
    </source>
</evidence>
<dbReference type="GO" id="GO:0061542">
    <property type="term" value="F:3-demethylubiquinol 3-O-methyltransferase activity"/>
    <property type="evidence" value="ECO:0007669"/>
    <property type="project" value="UniProtKB-UniRule"/>
</dbReference>
<dbReference type="PANTHER" id="PTHR43464">
    <property type="entry name" value="METHYLTRANSFERASE"/>
    <property type="match status" value="1"/>
</dbReference>